<dbReference type="InterPro" id="IPR015943">
    <property type="entry name" value="WD40/YVTN_repeat-like_dom_sf"/>
</dbReference>
<dbReference type="InterPro" id="IPR036322">
    <property type="entry name" value="WD40_repeat_dom_sf"/>
</dbReference>
<dbReference type="AlphaFoldDB" id="A0A6A4HIM4"/>
<sequence>MSSFSNAHDFTINDGKFSNIQGNQYNFVPQENIKQKLANKLNPDLNAHIQADKECLEGTRIQIIEKITQWAMNRKDDTPQAFILHGAAGTGKSAISHTIGKKFKKMNCLGGFFCFNRTFHGERTATRAIQSIAYNLGLNVPGFADALIKAMDNDPYILKSTSIKENWENLVLKPAEIVNHSGPLVIIIDALDECSNVAERGTLITSLTEEAHKFPNNYCFLVTSRRENDIVDILQTCSNPPQSEDIAQLKQTEDDIYHFVHHRMKYFIRHHSLNEDHCKALAKMAEGYFQWAFTVCNALHQINKPGVNVKKKFSHFMTLGPNSSDLYPLDKLYKSIFESIFDASDEDIMNAYRKAVSQVLAASIPLSQVSLTSLKLAHGKQNGEEEEEEDVVIRYLGSLFVGTDRPDIPVWPVHTSIRDFLLDGKRSGEYAINLVEGHTILAVGSLKIMIEKLHFNMCNLKSSYVRNSDLPSEVVKVITPELTYACCFWDQHLQAIEPNRSLMDLINEFISGFSLYWMEVLSILNRVNVIFRSMEILKWWMACSVDVDLEILVNEITKFAEVFGNVLVDSTPHLYLSGLLFIPKKSRLQNVYCLNFSRLASLCSGHNSWWPQLQVVLQGHTSSITSVAFSPDGKRIVSGSHDKSSVKIWNAETGRQEGDPLEGHTYSVTSVAFSPDGKRIVSGSYDKSVKIWNAETGRPEGDPLEGHTSLVSSVAFSPDGKRIVSGSYDKSVKIWNAETGRQEGDPLEGHTDWVRSVAFSPDGKRIVSGSDDKSVRIWNSETGRQEGDPLEGHTSSVTSVAFSPDGKRIVSGSYDMSVRIWNAETGRQEGDPLEGHTSCIRSVAFSPDGKRIVSGSDDKSVRIWNSETGRQEGDPLEGHTYSVTSVAFSPDGKRIVSGSYDKSVKIWNAETGRQEGDPLEGHTDWVRSVAFSPDGKRIVSGSDDKSVRIWNSETGRQEGDPLEGHTSSVSSVAFSPDGKRIVSGSYDKSVRIWNAETGRPEGDPLEGHTDWVTSVAFSLDGKRIVSGSDDNSVRIWNAETGRSEGDPREGHTSQVRSVAFSPDGKRIVSGSHDKSVRIWNAETGRPEGNPLEGHTSLVTSVAFSPDGKRIVSGSYDKSVKIWNAETGSPQGDPLEGHTSWITSVAFSPDGKRIVSILQLQY</sequence>
<organism evidence="5 6">
    <name type="scientific">Gymnopus androsaceus JB14</name>
    <dbReference type="NCBI Taxonomy" id="1447944"/>
    <lineage>
        <taxon>Eukaryota</taxon>
        <taxon>Fungi</taxon>
        <taxon>Dikarya</taxon>
        <taxon>Basidiomycota</taxon>
        <taxon>Agaricomycotina</taxon>
        <taxon>Agaricomycetes</taxon>
        <taxon>Agaricomycetidae</taxon>
        <taxon>Agaricales</taxon>
        <taxon>Marasmiineae</taxon>
        <taxon>Omphalotaceae</taxon>
        <taxon>Gymnopus</taxon>
    </lineage>
</organism>
<dbReference type="EMBL" id="ML769491">
    <property type="protein sequence ID" value="KAE9397823.1"/>
    <property type="molecule type" value="Genomic_DNA"/>
</dbReference>
<feature type="repeat" description="WD" evidence="3">
    <location>
        <begin position="1091"/>
        <end position="1132"/>
    </location>
</feature>
<dbReference type="InterPro" id="IPR027417">
    <property type="entry name" value="P-loop_NTPase"/>
</dbReference>
<dbReference type="InterPro" id="IPR020472">
    <property type="entry name" value="WD40_PAC1"/>
</dbReference>
<dbReference type="PROSITE" id="PS50294">
    <property type="entry name" value="WD_REPEATS_REGION"/>
    <property type="match status" value="12"/>
</dbReference>
<dbReference type="PANTHER" id="PTHR44129">
    <property type="entry name" value="WD REPEAT-CONTAINING PROTEIN POP1"/>
    <property type="match status" value="1"/>
</dbReference>
<feature type="repeat" description="WD" evidence="3">
    <location>
        <begin position="876"/>
        <end position="917"/>
    </location>
</feature>
<proteinExistence type="predicted"/>
<feature type="repeat" description="WD" evidence="3">
    <location>
        <begin position="1005"/>
        <end position="1046"/>
    </location>
</feature>
<feature type="repeat" description="WD" evidence="3">
    <location>
        <begin position="661"/>
        <end position="702"/>
    </location>
</feature>
<dbReference type="SMART" id="SM00320">
    <property type="entry name" value="WD40"/>
    <property type="match status" value="13"/>
</dbReference>
<gene>
    <name evidence="5" type="ORF">BT96DRAFT_859623</name>
</gene>
<feature type="repeat" description="WD" evidence="3">
    <location>
        <begin position="833"/>
        <end position="874"/>
    </location>
</feature>
<dbReference type="Gene3D" id="2.130.10.10">
    <property type="entry name" value="YVTN repeat-like/Quinoprotein amine dehydrogenase"/>
    <property type="match status" value="6"/>
</dbReference>
<dbReference type="Gene3D" id="3.40.50.300">
    <property type="entry name" value="P-loop containing nucleotide triphosphate hydrolases"/>
    <property type="match status" value="1"/>
</dbReference>
<dbReference type="Proteomes" id="UP000799118">
    <property type="component" value="Unassembled WGS sequence"/>
</dbReference>
<accession>A0A6A4HIM4</accession>
<dbReference type="SUPFAM" id="SSF52540">
    <property type="entry name" value="P-loop containing nucleoside triphosphate hydrolases"/>
    <property type="match status" value="1"/>
</dbReference>
<dbReference type="InterPro" id="IPR011047">
    <property type="entry name" value="Quinoprotein_ADH-like_sf"/>
</dbReference>
<feature type="repeat" description="WD" evidence="3">
    <location>
        <begin position="617"/>
        <end position="659"/>
    </location>
</feature>
<feature type="repeat" description="WD" evidence="3">
    <location>
        <begin position="962"/>
        <end position="1003"/>
    </location>
</feature>
<dbReference type="CDD" id="cd00200">
    <property type="entry name" value="WD40"/>
    <property type="match status" value="3"/>
</dbReference>
<reference evidence="5" key="1">
    <citation type="journal article" date="2019" name="Environ. Microbiol.">
        <title>Fungal ecological strategies reflected in gene transcription - a case study of two litter decomposers.</title>
        <authorList>
            <person name="Barbi F."/>
            <person name="Kohler A."/>
            <person name="Barry K."/>
            <person name="Baskaran P."/>
            <person name="Daum C."/>
            <person name="Fauchery L."/>
            <person name="Ihrmark K."/>
            <person name="Kuo A."/>
            <person name="LaButti K."/>
            <person name="Lipzen A."/>
            <person name="Morin E."/>
            <person name="Grigoriev I.V."/>
            <person name="Henrissat B."/>
            <person name="Lindahl B."/>
            <person name="Martin F."/>
        </authorList>
    </citation>
    <scope>NUCLEOTIDE SEQUENCE</scope>
    <source>
        <strain evidence="5">JB14</strain>
    </source>
</reference>
<dbReference type="PRINTS" id="PR00320">
    <property type="entry name" value="GPROTEINBRPT"/>
</dbReference>
<feature type="repeat" description="WD" evidence="3">
    <location>
        <begin position="1048"/>
        <end position="1089"/>
    </location>
</feature>
<dbReference type="SUPFAM" id="SSF50978">
    <property type="entry name" value="WD40 repeat-like"/>
    <property type="match status" value="1"/>
</dbReference>
<name>A0A6A4HIM4_9AGAR</name>
<keyword evidence="1 3" id="KW-0853">WD repeat</keyword>
<protein>
    <submittedName>
        <fullName evidence="5">WD40 repeat-like protein</fullName>
    </submittedName>
</protein>
<evidence type="ECO:0000256" key="3">
    <source>
        <dbReference type="PROSITE-ProRule" id="PRU00221"/>
    </source>
</evidence>
<feature type="repeat" description="WD" evidence="3">
    <location>
        <begin position="747"/>
        <end position="788"/>
    </location>
</feature>
<feature type="repeat" description="WD" evidence="3">
    <location>
        <begin position="790"/>
        <end position="831"/>
    </location>
</feature>
<evidence type="ECO:0000256" key="2">
    <source>
        <dbReference type="ARBA" id="ARBA00022737"/>
    </source>
</evidence>
<evidence type="ECO:0000259" key="4">
    <source>
        <dbReference type="Pfam" id="PF24883"/>
    </source>
</evidence>
<evidence type="ECO:0000256" key="1">
    <source>
        <dbReference type="ARBA" id="ARBA00022574"/>
    </source>
</evidence>
<dbReference type="PROSITE" id="PS00678">
    <property type="entry name" value="WD_REPEATS_1"/>
    <property type="match status" value="11"/>
</dbReference>
<dbReference type="InterPro" id="IPR056884">
    <property type="entry name" value="NPHP3-like_N"/>
</dbReference>
<keyword evidence="2" id="KW-0677">Repeat</keyword>
<dbReference type="InterPro" id="IPR019775">
    <property type="entry name" value="WD40_repeat_CS"/>
</dbReference>
<feature type="repeat" description="WD" evidence="3">
    <location>
        <begin position="704"/>
        <end position="745"/>
    </location>
</feature>
<feature type="domain" description="Nephrocystin 3-like N-terminal" evidence="4">
    <location>
        <begin position="66"/>
        <end position="225"/>
    </location>
</feature>
<dbReference type="InterPro" id="IPR001680">
    <property type="entry name" value="WD40_rpt"/>
</dbReference>
<dbReference type="SUPFAM" id="SSF50998">
    <property type="entry name" value="Quinoprotein alcohol dehydrogenase-like"/>
    <property type="match status" value="1"/>
</dbReference>
<keyword evidence="6" id="KW-1185">Reference proteome</keyword>
<evidence type="ECO:0000313" key="5">
    <source>
        <dbReference type="EMBL" id="KAE9397823.1"/>
    </source>
</evidence>
<dbReference type="Pfam" id="PF00400">
    <property type="entry name" value="WD40"/>
    <property type="match status" value="13"/>
</dbReference>
<dbReference type="InterPro" id="IPR050349">
    <property type="entry name" value="WD_LIS1/nudF_dynein_reg"/>
</dbReference>
<evidence type="ECO:0000313" key="6">
    <source>
        <dbReference type="Proteomes" id="UP000799118"/>
    </source>
</evidence>
<dbReference type="OrthoDB" id="163438at2759"/>
<feature type="repeat" description="WD" evidence="3">
    <location>
        <begin position="919"/>
        <end position="960"/>
    </location>
</feature>
<dbReference type="Pfam" id="PF24883">
    <property type="entry name" value="NPHP3_N"/>
    <property type="match status" value="1"/>
</dbReference>
<dbReference type="PROSITE" id="PS50082">
    <property type="entry name" value="WD_REPEATS_2"/>
    <property type="match status" value="12"/>
</dbReference>